<evidence type="ECO:0000256" key="5">
    <source>
        <dbReference type="ARBA" id="ARBA00022630"/>
    </source>
</evidence>
<dbReference type="RefSeq" id="WP_238181494.1">
    <property type="nucleotide sequence ID" value="NZ_BPRB01000056.1"/>
</dbReference>
<dbReference type="InterPro" id="IPR004416">
    <property type="entry name" value="MnmG"/>
</dbReference>
<feature type="binding site" evidence="11">
    <location>
        <begin position="274"/>
        <end position="288"/>
    </location>
    <ligand>
        <name>NAD(+)</name>
        <dbReference type="ChEBI" id="CHEBI:57540"/>
    </ligand>
</feature>
<comment type="function">
    <text evidence="2 11">NAD-binding protein involved in the addition of a carboxymethylaminomethyl (cmnm) group at the wobble position (U34) of certain tRNAs, forming tRNA-cmnm(5)s(2)U34.</text>
</comment>
<keyword evidence="8 11" id="KW-0520">NAD</keyword>
<evidence type="ECO:0000256" key="6">
    <source>
        <dbReference type="ARBA" id="ARBA00022694"/>
    </source>
</evidence>
<evidence type="ECO:0000259" key="12">
    <source>
        <dbReference type="SMART" id="SM01228"/>
    </source>
</evidence>
<dbReference type="InterPro" id="IPR047001">
    <property type="entry name" value="MnmG_C_subdom"/>
</dbReference>
<comment type="caution">
    <text evidence="11">Lacks conserved residue(s) required for the propagation of feature annotation.</text>
</comment>
<evidence type="ECO:0000256" key="10">
    <source>
        <dbReference type="ARBA" id="ARBA00031800"/>
    </source>
</evidence>
<protein>
    <recommendedName>
        <fullName evidence="4 11">tRNA uridine 5-carboxymethylaminomethyl modification enzyme MnmG</fullName>
    </recommendedName>
    <alternativeName>
        <fullName evidence="10 11">Glucose-inhibited division protein A</fullName>
    </alternativeName>
</protein>
<sequence length="629" mass="66955">MSDTASQSFDVVVIGGGHAGVEAAAAAARCGARTALVTQSEKTIGAMSCNPAIGGLGKGHLVREVDALDGLMGLVADAAGIQFRLLNRRKGPAVRGPRTQADRKLYAAAMQAALAETAGLRVVEGTCEDLAIRQGRVAGVVLGDGRALSCAAAVLTTGTFLRGLIHIGETRIPAGRVGEAPAVGLAETLDRLGFRLGRLKTGTPARLDGRSIDWSDLEMQDADADPVPFSTLTDKITTPQIRCGITRTTKAVHDLIRENLHRSPMYSGAIGSRGPRYCPSIEDKVVRFGDREGHQIFLEPEGLDDPTVYPNGISTALPEAVQHDMIRLIPGLEHARIVRPGYAIEYDYVDPRELDAGLQAKRLPGLYLAGQINGTTGYEEAAGQGLVAGLNAARSAGGQEAARFDRAESYLGVMIDDLVTHGVSEPYRMFTSRSEYRLSLRVDNADERLTPRGLALGCIGGRRAAHFAGSQQELAAARARLDALSLTPMQARAHGIGLNQDGIRRSAFQLLSYAELDWSRLAAVWPELAEVSPRIADRLRTDATYAVYLDRQGADIAAFRRDEAVRLPVGLDYAGISGLSNEMRLKLETVRPGTLGQAARIEGVTPAALTLLAAHARRGSRAGVNADAV</sequence>
<dbReference type="InterPro" id="IPR049312">
    <property type="entry name" value="GIDA_C_N"/>
</dbReference>
<feature type="domain" description="tRNA uridine 5-carboxymethylaminomethyl modification enzyme C-terminal subdomain" evidence="12">
    <location>
        <begin position="543"/>
        <end position="614"/>
    </location>
</feature>
<dbReference type="SMART" id="SM01228">
    <property type="entry name" value="GIDA_assoc_3"/>
    <property type="match status" value="1"/>
</dbReference>
<reference evidence="13" key="2">
    <citation type="submission" date="2021-08" db="EMBL/GenBank/DDBJ databases">
        <authorList>
            <person name="Tani A."/>
            <person name="Ola A."/>
            <person name="Ogura Y."/>
            <person name="Katsura K."/>
            <person name="Hayashi T."/>
        </authorList>
    </citation>
    <scope>NUCLEOTIDE SEQUENCE</scope>
    <source>
        <strain evidence="13">DSM 23632</strain>
    </source>
</reference>
<dbReference type="PROSITE" id="PS01280">
    <property type="entry name" value="GIDA_1"/>
    <property type="match status" value="1"/>
</dbReference>
<dbReference type="NCBIfam" id="TIGR00136">
    <property type="entry name" value="mnmG_gidA"/>
    <property type="match status" value="1"/>
</dbReference>
<name>A0ABQ4TY35_9HYPH</name>
<evidence type="ECO:0000256" key="8">
    <source>
        <dbReference type="ARBA" id="ARBA00023027"/>
    </source>
</evidence>
<dbReference type="Gene3D" id="1.10.150.570">
    <property type="entry name" value="GidA associated domain, C-terminal subdomain"/>
    <property type="match status" value="1"/>
</dbReference>
<comment type="similarity">
    <text evidence="3 11">Belongs to the MnmG family.</text>
</comment>
<evidence type="ECO:0000256" key="9">
    <source>
        <dbReference type="ARBA" id="ARBA00025948"/>
    </source>
</evidence>
<dbReference type="InterPro" id="IPR020595">
    <property type="entry name" value="MnmG-rel_CS"/>
</dbReference>
<organism evidence="13 14">
    <name type="scientific">Methylobacterium trifolii</name>
    <dbReference type="NCBI Taxonomy" id="1003092"/>
    <lineage>
        <taxon>Bacteria</taxon>
        <taxon>Pseudomonadati</taxon>
        <taxon>Pseudomonadota</taxon>
        <taxon>Alphaproteobacteria</taxon>
        <taxon>Hyphomicrobiales</taxon>
        <taxon>Methylobacteriaceae</taxon>
        <taxon>Methylobacterium</taxon>
    </lineage>
</organism>
<keyword evidence="5 11" id="KW-0285">Flavoprotein</keyword>
<comment type="caution">
    <text evidence="13">The sequence shown here is derived from an EMBL/GenBank/DDBJ whole genome shotgun (WGS) entry which is preliminary data.</text>
</comment>
<dbReference type="InterPro" id="IPR044920">
    <property type="entry name" value="MnmG_C_subdom_sf"/>
</dbReference>
<feature type="binding site" evidence="11">
    <location>
        <begin position="15"/>
        <end position="20"/>
    </location>
    <ligand>
        <name>FAD</name>
        <dbReference type="ChEBI" id="CHEBI:57692"/>
    </ligand>
</feature>
<keyword evidence="6 11" id="KW-0819">tRNA processing</keyword>
<dbReference type="InterPro" id="IPR026904">
    <property type="entry name" value="MnmG_C"/>
</dbReference>
<evidence type="ECO:0000313" key="13">
    <source>
        <dbReference type="EMBL" id="GJE58898.1"/>
    </source>
</evidence>
<evidence type="ECO:0000256" key="7">
    <source>
        <dbReference type="ARBA" id="ARBA00022827"/>
    </source>
</evidence>
<dbReference type="InterPro" id="IPR040131">
    <property type="entry name" value="MnmG_N"/>
</dbReference>
<gene>
    <name evidence="11 13" type="primary">mnmG</name>
    <name evidence="11" type="synonym">gidA</name>
    <name evidence="13" type="ORF">MPOCJGCO_0983</name>
</gene>
<dbReference type="InterPro" id="IPR002218">
    <property type="entry name" value="MnmG-rel"/>
</dbReference>
<comment type="subcellular location">
    <subcellularLocation>
        <location evidence="11">Cytoplasm</location>
    </subcellularLocation>
</comment>
<dbReference type="Pfam" id="PF21680">
    <property type="entry name" value="GIDA_C_1st"/>
    <property type="match status" value="1"/>
</dbReference>
<dbReference type="SUPFAM" id="SSF51905">
    <property type="entry name" value="FAD/NAD(P)-binding domain"/>
    <property type="match status" value="1"/>
</dbReference>
<evidence type="ECO:0000256" key="11">
    <source>
        <dbReference type="HAMAP-Rule" id="MF_00129"/>
    </source>
</evidence>
<evidence type="ECO:0000256" key="4">
    <source>
        <dbReference type="ARBA" id="ARBA00020461"/>
    </source>
</evidence>
<evidence type="ECO:0000256" key="1">
    <source>
        <dbReference type="ARBA" id="ARBA00001974"/>
    </source>
</evidence>
<dbReference type="Gene3D" id="3.50.50.60">
    <property type="entry name" value="FAD/NAD(P)-binding domain"/>
    <property type="match status" value="2"/>
</dbReference>
<dbReference type="InterPro" id="IPR036188">
    <property type="entry name" value="FAD/NAD-bd_sf"/>
</dbReference>
<dbReference type="Pfam" id="PF13932">
    <property type="entry name" value="SAM_GIDA_C"/>
    <property type="match status" value="1"/>
</dbReference>
<comment type="subunit">
    <text evidence="9 11">Homodimer. Heterotetramer of two MnmE and two MnmG subunits.</text>
</comment>
<accession>A0ABQ4TY35</accession>
<evidence type="ECO:0000256" key="2">
    <source>
        <dbReference type="ARBA" id="ARBA00003717"/>
    </source>
</evidence>
<dbReference type="EMBL" id="BPRB01000056">
    <property type="protein sequence ID" value="GJE58898.1"/>
    <property type="molecule type" value="Genomic_DNA"/>
</dbReference>
<evidence type="ECO:0000313" key="14">
    <source>
        <dbReference type="Proteomes" id="UP001055057"/>
    </source>
</evidence>
<evidence type="ECO:0000256" key="3">
    <source>
        <dbReference type="ARBA" id="ARBA00007653"/>
    </source>
</evidence>
<reference evidence="13" key="1">
    <citation type="journal article" date="2021" name="Front. Microbiol.">
        <title>Comprehensive Comparative Genomics and Phenotyping of Methylobacterium Species.</title>
        <authorList>
            <person name="Alessa O."/>
            <person name="Ogura Y."/>
            <person name="Fujitani Y."/>
            <person name="Takami H."/>
            <person name="Hayashi T."/>
            <person name="Sahin N."/>
            <person name="Tani A."/>
        </authorList>
    </citation>
    <scope>NUCLEOTIDE SEQUENCE</scope>
    <source>
        <strain evidence="13">DSM 23632</strain>
    </source>
</reference>
<dbReference type="PANTHER" id="PTHR11806">
    <property type="entry name" value="GLUCOSE INHIBITED DIVISION PROTEIN A"/>
    <property type="match status" value="1"/>
</dbReference>
<comment type="cofactor">
    <cofactor evidence="1 11">
        <name>FAD</name>
        <dbReference type="ChEBI" id="CHEBI:57692"/>
    </cofactor>
</comment>
<dbReference type="PANTHER" id="PTHR11806:SF0">
    <property type="entry name" value="PROTEIN MTO1 HOMOLOG, MITOCHONDRIAL"/>
    <property type="match status" value="1"/>
</dbReference>
<dbReference type="Proteomes" id="UP001055057">
    <property type="component" value="Unassembled WGS sequence"/>
</dbReference>
<keyword evidence="11" id="KW-0963">Cytoplasm</keyword>
<keyword evidence="7 11" id="KW-0274">FAD</keyword>
<dbReference type="HAMAP" id="MF_00129">
    <property type="entry name" value="MnmG_GidA"/>
    <property type="match status" value="1"/>
</dbReference>
<dbReference type="PROSITE" id="PS01281">
    <property type="entry name" value="GIDA_2"/>
    <property type="match status" value="1"/>
</dbReference>
<proteinExistence type="inferred from homology"/>
<dbReference type="Pfam" id="PF01134">
    <property type="entry name" value="GIDA"/>
    <property type="match status" value="1"/>
</dbReference>
<keyword evidence="14" id="KW-1185">Reference proteome</keyword>